<sequence length="716" mass="78495">MTQKSLLGACCAAVALSLVPAVAMAQDQSAPAKVAASKPDEAPKMTFGTWGVDLTQLDPAIRPGNDFFGYVNAKWIANNPIPAEFSRYGAFTMLGEKSQHDVRALVDALVAKKHKPGSLEQRIVDSYRSYLDQDAIDAAGLAPAQPYLTRIYGADSLAKLADLFGRPGFPSPIGAWLEVDDKKPDSYIIGIGAGGMGLPDRDYYLKTDAKSREIQEKYRAFLSFLLGKAGYPDPDAAAASVYALEYKFAELSWDRAVSRNRDLTYHKISRAELDGYAAGFPLQAMLDAAGIGAVQQFDVPQLPPTKEEQARLGLDAETMAKIGGGFPAMLKLLPETPLATLKAWMAARFLAGNADVLPRDIDKASFEFYGKTLRGQEEQRPRWKRAIDTVEGQLGEALGQEYVARYFPPENKTAMNDLVGNLRKALAQSLADNDWMSAATKKEAGTKLDQFTTKIGYPDKFKTYEGLAIVPGKPLENGVAAGAWSWKEDLAKLGGPVDRSEWFMLPQTVNAYYNPSVNEIVFPAAILQPPFFNISADPAVNYGAIGAVIGHEIGHGFDDQGAKSDGTGMLRDWWTEKDLAAFKTLGDKLDKQYSAYCPLDDGKTCVNGRLTLGENIGDLGGLSLAYRAYRMSLGGKDAPVIDGLTGDQRFFLAWAQVWRSTSRPDALRQQLVTDPHSPEQFRVNGIVRNMDAWYKAFNIQPTDKLYLPPEQRVHIW</sequence>
<dbReference type="OrthoDB" id="9775677at2"/>
<reference evidence="11 12" key="1">
    <citation type="submission" date="2013-09" db="EMBL/GenBank/DDBJ databases">
        <title>Whole genome shotgun sequence of Novosphingobium tardaugens NBRC 16725.</title>
        <authorList>
            <person name="Isaki S."/>
            <person name="Hosoyama A."/>
            <person name="Tsuchikane K."/>
            <person name="Katsumata H."/>
            <person name="Ando Y."/>
            <person name="Yamazaki S."/>
            <person name="Fujita N."/>
        </authorList>
    </citation>
    <scope>NUCLEOTIDE SEQUENCE [LARGE SCALE GENOMIC DNA]</scope>
    <source>
        <strain evidence="11 12">NBRC 16725</strain>
    </source>
</reference>
<dbReference type="Gene3D" id="1.10.1380.10">
    <property type="entry name" value="Neutral endopeptidase , domain2"/>
    <property type="match status" value="1"/>
</dbReference>
<accession>U2Y6D4</accession>
<feature type="domain" description="Peptidase M13 C-terminal" evidence="9">
    <location>
        <begin position="510"/>
        <end position="713"/>
    </location>
</feature>
<evidence type="ECO:0000313" key="11">
    <source>
        <dbReference type="EMBL" id="GAD48726.1"/>
    </source>
</evidence>
<dbReference type="InterPro" id="IPR008753">
    <property type="entry name" value="Peptidase_M13_N"/>
</dbReference>
<dbReference type="PROSITE" id="PS51885">
    <property type="entry name" value="NEPRILYSIN"/>
    <property type="match status" value="1"/>
</dbReference>
<dbReference type="GO" id="GO:0004222">
    <property type="term" value="F:metalloendopeptidase activity"/>
    <property type="evidence" value="ECO:0007669"/>
    <property type="project" value="InterPro"/>
</dbReference>
<feature type="domain" description="Peptidase M13 N-terminal" evidence="10">
    <location>
        <begin position="63"/>
        <end position="458"/>
    </location>
</feature>
<keyword evidence="6" id="KW-0862">Zinc</keyword>
<evidence type="ECO:0000259" key="9">
    <source>
        <dbReference type="Pfam" id="PF01431"/>
    </source>
</evidence>
<dbReference type="CDD" id="cd08662">
    <property type="entry name" value="M13"/>
    <property type="match status" value="1"/>
</dbReference>
<keyword evidence="7" id="KW-0482">Metalloprotease</keyword>
<dbReference type="InterPro" id="IPR024079">
    <property type="entry name" value="MetalloPept_cat_dom_sf"/>
</dbReference>
<evidence type="ECO:0000256" key="1">
    <source>
        <dbReference type="ARBA" id="ARBA00001947"/>
    </source>
</evidence>
<keyword evidence="12" id="KW-1185">Reference proteome</keyword>
<dbReference type="Pfam" id="PF01431">
    <property type="entry name" value="Peptidase_M13"/>
    <property type="match status" value="1"/>
</dbReference>
<dbReference type="PANTHER" id="PTHR11733">
    <property type="entry name" value="ZINC METALLOPROTEASE FAMILY M13 NEPRILYSIN-RELATED"/>
    <property type="match status" value="1"/>
</dbReference>
<dbReference type="AlphaFoldDB" id="U2Y6D4"/>
<dbReference type="eggNOG" id="COG3590">
    <property type="taxonomic scope" value="Bacteria"/>
</dbReference>
<feature type="signal peptide" evidence="8">
    <location>
        <begin position="1"/>
        <end position="25"/>
    </location>
</feature>
<evidence type="ECO:0000256" key="7">
    <source>
        <dbReference type="ARBA" id="ARBA00023049"/>
    </source>
</evidence>
<comment type="caution">
    <text evidence="11">The sequence shown here is derived from an EMBL/GenBank/DDBJ whole genome shotgun (WGS) entry which is preliminary data.</text>
</comment>
<evidence type="ECO:0000256" key="2">
    <source>
        <dbReference type="ARBA" id="ARBA00007357"/>
    </source>
</evidence>
<proteinExistence type="inferred from homology"/>
<evidence type="ECO:0000256" key="8">
    <source>
        <dbReference type="SAM" id="SignalP"/>
    </source>
</evidence>
<dbReference type="KEGG" id="ntd:EGO55_09600"/>
<evidence type="ECO:0000256" key="5">
    <source>
        <dbReference type="ARBA" id="ARBA00022801"/>
    </source>
</evidence>
<dbReference type="EMBL" id="BASZ01000004">
    <property type="protein sequence ID" value="GAD48726.1"/>
    <property type="molecule type" value="Genomic_DNA"/>
</dbReference>
<name>U2Y6D4_9SPHN</name>
<dbReference type="InterPro" id="IPR018497">
    <property type="entry name" value="Peptidase_M13_C"/>
</dbReference>
<dbReference type="Proteomes" id="UP000016568">
    <property type="component" value="Unassembled WGS sequence"/>
</dbReference>
<dbReference type="PRINTS" id="PR00786">
    <property type="entry name" value="NEPRILYSIN"/>
</dbReference>
<dbReference type="GO" id="GO:0016485">
    <property type="term" value="P:protein processing"/>
    <property type="evidence" value="ECO:0007669"/>
    <property type="project" value="TreeGrafter"/>
</dbReference>
<keyword evidence="4" id="KW-0479">Metal-binding</keyword>
<evidence type="ECO:0000313" key="12">
    <source>
        <dbReference type="Proteomes" id="UP000016568"/>
    </source>
</evidence>
<dbReference type="InterPro" id="IPR042089">
    <property type="entry name" value="Peptidase_M13_dom_2"/>
</dbReference>
<evidence type="ECO:0000256" key="3">
    <source>
        <dbReference type="ARBA" id="ARBA00022670"/>
    </source>
</evidence>
<dbReference type="InterPro" id="IPR000718">
    <property type="entry name" value="Peptidase_M13"/>
</dbReference>
<comment type="cofactor">
    <cofactor evidence="1">
        <name>Zn(2+)</name>
        <dbReference type="ChEBI" id="CHEBI:29105"/>
    </cofactor>
</comment>
<feature type="chain" id="PRO_5030177651" evidence="8">
    <location>
        <begin position="26"/>
        <end position="716"/>
    </location>
</feature>
<dbReference type="RefSeq" id="WP_021689633.1">
    <property type="nucleotide sequence ID" value="NZ_BASZ01000004.1"/>
</dbReference>
<keyword evidence="5" id="KW-0378">Hydrolase</keyword>
<dbReference type="PANTHER" id="PTHR11733:SF167">
    <property type="entry name" value="FI17812P1-RELATED"/>
    <property type="match status" value="1"/>
</dbReference>
<dbReference type="Gene3D" id="3.40.390.10">
    <property type="entry name" value="Collagenase (Catalytic Domain)"/>
    <property type="match status" value="1"/>
</dbReference>
<dbReference type="GO" id="GO:0005886">
    <property type="term" value="C:plasma membrane"/>
    <property type="evidence" value="ECO:0007669"/>
    <property type="project" value="TreeGrafter"/>
</dbReference>
<keyword evidence="3" id="KW-0645">Protease</keyword>
<protein>
    <submittedName>
        <fullName evidence="11">Peptidase M13 family protein</fullName>
    </submittedName>
</protein>
<evidence type="ECO:0000256" key="4">
    <source>
        <dbReference type="ARBA" id="ARBA00022723"/>
    </source>
</evidence>
<dbReference type="Pfam" id="PF05649">
    <property type="entry name" value="Peptidase_M13_N"/>
    <property type="match status" value="1"/>
</dbReference>
<organism evidence="11 12">
    <name type="scientific">Caenibius tardaugens NBRC 16725</name>
    <dbReference type="NCBI Taxonomy" id="1219035"/>
    <lineage>
        <taxon>Bacteria</taxon>
        <taxon>Pseudomonadati</taxon>
        <taxon>Pseudomonadota</taxon>
        <taxon>Alphaproteobacteria</taxon>
        <taxon>Sphingomonadales</taxon>
        <taxon>Erythrobacteraceae</taxon>
        <taxon>Caenibius</taxon>
    </lineage>
</organism>
<keyword evidence="8" id="KW-0732">Signal</keyword>
<evidence type="ECO:0000256" key="6">
    <source>
        <dbReference type="ARBA" id="ARBA00022833"/>
    </source>
</evidence>
<dbReference type="SUPFAM" id="SSF55486">
    <property type="entry name" value="Metalloproteases ('zincins'), catalytic domain"/>
    <property type="match status" value="1"/>
</dbReference>
<evidence type="ECO:0000259" key="10">
    <source>
        <dbReference type="Pfam" id="PF05649"/>
    </source>
</evidence>
<gene>
    <name evidence="11" type="ORF">NT2_04_01370</name>
</gene>
<comment type="similarity">
    <text evidence="2">Belongs to the peptidase M13 family.</text>
</comment>
<dbReference type="GO" id="GO:0046872">
    <property type="term" value="F:metal ion binding"/>
    <property type="evidence" value="ECO:0007669"/>
    <property type="project" value="UniProtKB-KW"/>
</dbReference>